<evidence type="ECO:0000313" key="2">
    <source>
        <dbReference type="EMBL" id="GAA0863108.1"/>
    </source>
</evidence>
<dbReference type="Proteomes" id="UP001500738">
    <property type="component" value="Unassembled WGS sequence"/>
</dbReference>
<reference evidence="2 3" key="1">
    <citation type="journal article" date="2019" name="Int. J. Syst. Evol. Microbiol.">
        <title>The Global Catalogue of Microorganisms (GCM) 10K type strain sequencing project: providing services to taxonomists for standard genome sequencing and annotation.</title>
        <authorList>
            <consortium name="The Broad Institute Genomics Platform"/>
            <consortium name="The Broad Institute Genome Sequencing Center for Infectious Disease"/>
            <person name="Wu L."/>
            <person name="Ma J."/>
        </authorList>
    </citation>
    <scope>NUCLEOTIDE SEQUENCE [LARGE SCALE GENOMIC DNA]</scope>
    <source>
        <strain evidence="2 3">JCM 15910</strain>
    </source>
</reference>
<accession>A0ABN1M1M7</accession>
<comment type="caution">
    <text evidence="2">The sequence shown here is derived from an EMBL/GenBank/DDBJ whole genome shotgun (WGS) entry which is preliminary data.</text>
</comment>
<sequence length="78" mass="8694">MGKRAERGSRAGTRSIAVPGGGRASEAFPMRYATFLPRRRPMFGRRTEAAEVVAVQPTREERRLVQSIVRLMGPAKPR</sequence>
<feature type="region of interest" description="Disordered" evidence="1">
    <location>
        <begin position="1"/>
        <end position="24"/>
    </location>
</feature>
<gene>
    <name evidence="2" type="ORF">GCM10009115_12430</name>
</gene>
<proteinExistence type="predicted"/>
<keyword evidence="3" id="KW-1185">Reference proteome</keyword>
<dbReference type="EMBL" id="BAAAFE010000005">
    <property type="protein sequence ID" value="GAA0863108.1"/>
    <property type="molecule type" value="Genomic_DNA"/>
</dbReference>
<evidence type="ECO:0000313" key="3">
    <source>
        <dbReference type="Proteomes" id="UP001500738"/>
    </source>
</evidence>
<name>A0ABN1M1M7_9SPHN</name>
<evidence type="ECO:0000256" key="1">
    <source>
        <dbReference type="SAM" id="MobiDB-lite"/>
    </source>
</evidence>
<protein>
    <submittedName>
        <fullName evidence="2">Uncharacterized protein</fullName>
    </submittedName>
</protein>
<organism evidence="2 3">
    <name type="scientific">Sphingopyxis soli</name>
    <dbReference type="NCBI Taxonomy" id="592051"/>
    <lineage>
        <taxon>Bacteria</taxon>
        <taxon>Pseudomonadati</taxon>
        <taxon>Pseudomonadota</taxon>
        <taxon>Alphaproteobacteria</taxon>
        <taxon>Sphingomonadales</taxon>
        <taxon>Sphingomonadaceae</taxon>
        <taxon>Sphingopyxis</taxon>
    </lineage>
</organism>